<dbReference type="KEGG" id="lpav:PLANPX_4819"/>
<accession>A0A5K7XGT8</accession>
<dbReference type="AlphaFoldDB" id="A0A5K7XGT8"/>
<proteinExistence type="predicted"/>
<evidence type="ECO:0000313" key="2">
    <source>
        <dbReference type="EMBL" id="BBO35207.1"/>
    </source>
</evidence>
<sequence length="37" mass="4391">MLHGTRTPPPQLIQTKRRSRPKVRLVRLIRLPGRYAK</sequence>
<gene>
    <name evidence="2" type="ORF">PLANPX_4819</name>
</gene>
<dbReference type="EMBL" id="AP021861">
    <property type="protein sequence ID" value="BBO35207.1"/>
    <property type="molecule type" value="Genomic_DNA"/>
</dbReference>
<reference evidence="3" key="1">
    <citation type="submission" date="2019-10" db="EMBL/GenBank/DDBJ databases">
        <title>Lacipirellula parvula gen. nov., sp. nov., representing a lineage of planctomycetes widespread in freshwater anoxic habitats, and description of the family Lacipirellulaceae.</title>
        <authorList>
            <person name="Dedysh S.N."/>
            <person name="Kulichevskaya I.S."/>
            <person name="Beletsky A.V."/>
            <person name="Rakitin A.L."/>
            <person name="Mardanov A.V."/>
            <person name="Ivanova A.A."/>
            <person name="Saltykova V.X."/>
            <person name="Rijpstra W.I.C."/>
            <person name="Sinninghe Damste J.S."/>
            <person name="Ravin N.V."/>
        </authorList>
    </citation>
    <scope>NUCLEOTIDE SEQUENCE [LARGE SCALE GENOMIC DNA]</scope>
    <source>
        <strain evidence="3">PX69</strain>
    </source>
</reference>
<keyword evidence="3" id="KW-1185">Reference proteome</keyword>
<feature type="region of interest" description="Disordered" evidence="1">
    <location>
        <begin position="1"/>
        <end position="20"/>
    </location>
</feature>
<dbReference type="Proteomes" id="UP000326837">
    <property type="component" value="Chromosome"/>
</dbReference>
<organism evidence="2 3">
    <name type="scientific">Lacipirellula parvula</name>
    <dbReference type="NCBI Taxonomy" id="2650471"/>
    <lineage>
        <taxon>Bacteria</taxon>
        <taxon>Pseudomonadati</taxon>
        <taxon>Planctomycetota</taxon>
        <taxon>Planctomycetia</taxon>
        <taxon>Pirellulales</taxon>
        <taxon>Lacipirellulaceae</taxon>
        <taxon>Lacipirellula</taxon>
    </lineage>
</organism>
<evidence type="ECO:0000313" key="3">
    <source>
        <dbReference type="Proteomes" id="UP000326837"/>
    </source>
</evidence>
<name>A0A5K7XGT8_9BACT</name>
<protein>
    <submittedName>
        <fullName evidence="2">Uncharacterized protein</fullName>
    </submittedName>
</protein>
<evidence type="ECO:0000256" key="1">
    <source>
        <dbReference type="SAM" id="MobiDB-lite"/>
    </source>
</evidence>